<dbReference type="RefSeq" id="WP_227775746.1">
    <property type="nucleotide sequence ID" value="NZ_BAABKX010000001.1"/>
</dbReference>
<keyword evidence="1" id="KW-0812">Transmembrane</keyword>
<organism evidence="2 3">
    <name type="scientific">Haladaptatus pallidirubidus</name>
    <dbReference type="NCBI Taxonomy" id="1008152"/>
    <lineage>
        <taxon>Archaea</taxon>
        <taxon>Methanobacteriati</taxon>
        <taxon>Methanobacteriota</taxon>
        <taxon>Stenosarchaea group</taxon>
        <taxon>Halobacteria</taxon>
        <taxon>Halobacteriales</taxon>
        <taxon>Haladaptataceae</taxon>
        <taxon>Haladaptatus</taxon>
    </lineage>
</organism>
<dbReference type="Proteomes" id="UP001501729">
    <property type="component" value="Unassembled WGS sequence"/>
</dbReference>
<proteinExistence type="predicted"/>
<keyword evidence="1" id="KW-0472">Membrane</keyword>
<reference evidence="2 3" key="1">
    <citation type="journal article" date="2019" name="Int. J. Syst. Evol. Microbiol.">
        <title>The Global Catalogue of Microorganisms (GCM) 10K type strain sequencing project: providing services to taxonomists for standard genome sequencing and annotation.</title>
        <authorList>
            <consortium name="The Broad Institute Genomics Platform"/>
            <consortium name="The Broad Institute Genome Sequencing Center for Infectious Disease"/>
            <person name="Wu L."/>
            <person name="Ma J."/>
        </authorList>
    </citation>
    <scope>NUCLEOTIDE SEQUENCE [LARGE SCALE GENOMIC DNA]</scope>
    <source>
        <strain evidence="2 3">JCM 17504</strain>
    </source>
</reference>
<sequence length="71" mass="7316">MDDRFVFAGFTLIIAGIGFIFSGPFGVLVLGIVVCGLGLAGSNVRDGAGEPTQVNCPGCGARNDRTADKRQ</sequence>
<evidence type="ECO:0000313" key="3">
    <source>
        <dbReference type="Proteomes" id="UP001501729"/>
    </source>
</evidence>
<comment type="caution">
    <text evidence="2">The sequence shown here is derived from an EMBL/GenBank/DDBJ whole genome shotgun (WGS) entry which is preliminary data.</text>
</comment>
<keyword evidence="3" id="KW-1185">Reference proteome</keyword>
<gene>
    <name evidence="2" type="ORF">GCM10025751_09630</name>
</gene>
<keyword evidence="1" id="KW-1133">Transmembrane helix</keyword>
<dbReference type="EMBL" id="BAABKX010000001">
    <property type="protein sequence ID" value="GAA5044012.1"/>
    <property type="molecule type" value="Genomic_DNA"/>
</dbReference>
<protein>
    <submittedName>
        <fullName evidence="2">Uncharacterized protein</fullName>
    </submittedName>
</protein>
<evidence type="ECO:0000256" key="1">
    <source>
        <dbReference type="SAM" id="Phobius"/>
    </source>
</evidence>
<dbReference type="GeneID" id="68611519"/>
<accession>A0AAV3UDM6</accession>
<dbReference type="AlphaFoldDB" id="A0AAV3UDM6"/>
<evidence type="ECO:0000313" key="2">
    <source>
        <dbReference type="EMBL" id="GAA5044012.1"/>
    </source>
</evidence>
<name>A0AAV3UDM6_9EURY</name>
<feature type="transmembrane region" description="Helical" evidence="1">
    <location>
        <begin position="6"/>
        <end position="39"/>
    </location>
</feature>